<protein>
    <submittedName>
        <fullName evidence="1">Glycosyltransferase family 8 protein</fullName>
    </submittedName>
</protein>
<dbReference type="GeneID" id="30203159"/>
<dbReference type="InterPro" id="IPR029044">
    <property type="entry name" value="Nucleotide-diphossugar_trans"/>
</dbReference>
<dbReference type="RefSeq" id="XP_019036598.1">
    <property type="nucleotide sequence ID" value="XM_019185913.1"/>
</dbReference>
<dbReference type="SUPFAM" id="SSF53448">
    <property type="entry name" value="Nucleotide-diphospho-sugar transferases"/>
    <property type="match status" value="1"/>
</dbReference>
<dbReference type="GO" id="GO:0016740">
    <property type="term" value="F:transferase activity"/>
    <property type="evidence" value="ECO:0007669"/>
    <property type="project" value="UniProtKB-KW"/>
</dbReference>
<evidence type="ECO:0000313" key="2">
    <source>
        <dbReference type="Proteomes" id="UP000094112"/>
    </source>
</evidence>
<dbReference type="PANTHER" id="PTHR11183">
    <property type="entry name" value="GLYCOGENIN SUBFAMILY MEMBER"/>
    <property type="match status" value="1"/>
</dbReference>
<accession>A0A1E3NW44</accession>
<organism evidence="1 2">
    <name type="scientific">Wickerhamomyces anomalus (strain ATCC 58044 / CBS 1984 / NCYC 433 / NRRL Y-366-8)</name>
    <name type="common">Yeast</name>
    <name type="synonym">Hansenula anomala</name>
    <dbReference type="NCBI Taxonomy" id="683960"/>
    <lineage>
        <taxon>Eukaryota</taxon>
        <taxon>Fungi</taxon>
        <taxon>Dikarya</taxon>
        <taxon>Ascomycota</taxon>
        <taxon>Saccharomycotina</taxon>
        <taxon>Saccharomycetes</taxon>
        <taxon>Phaffomycetales</taxon>
        <taxon>Wickerhamomycetaceae</taxon>
        <taxon>Wickerhamomyces</taxon>
    </lineage>
</organism>
<sequence length="497" mass="58753">MAFSYSHQTLNHQILDYDRDNIKYIYPEVVEQIYNNTDLDGVDWSKYAYVLYATSSAHMCNAMMIFAELRKFKTRAQLVMLVNADFLEEPTKYEYEFTTLTSFSEKFHVKLKPTKIKRINDKHDVNIWISSFTKLMVFNETDYDRVIYLDSDAILINDNIDELFFIPPCKMASVTGYWLTKDRYAKDEIKNKYSPNDYDFKPLTKEERSGKINQLVDQSIKPFTNINGHLPINNNVNASTDFKINEKNFYNNLYNNLPNFKFLDEYSFTNIIMVIQPSQELFARIEESFNHRQKNEFDMDIINFYVFKMSKCLNLQNERKPKTQESSIDELINDIPEYLILPHQVYGTLTSEFNLVKDHASFLADPQDQPFVYQGHGLQTTNNQPAYYDLSKEPHQAKHFYPNVKYLHFSDSPIPKPWFEKNLNDDYMSTRLRCESHPDFHQKEGENQRVKPMGTIEDCSAGDIWENIHELFGKIRFDVCKLRLKQTTKNPYTDDIN</sequence>
<evidence type="ECO:0000313" key="1">
    <source>
        <dbReference type="EMBL" id="ODQ57391.1"/>
    </source>
</evidence>
<dbReference type="AlphaFoldDB" id="A0A1E3NW44"/>
<keyword evidence="1" id="KW-0808">Transferase</keyword>
<reference evidence="1 2" key="1">
    <citation type="journal article" date="2016" name="Proc. Natl. Acad. Sci. U.S.A.">
        <title>Comparative genomics of biotechnologically important yeasts.</title>
        <authorList>
            <person name="Riley R."/>
            <person name="Haridas S."/>
            <person name="Wolfe K.H."/>
            <person name="Lopes M.R."/>
            <person name="Hittinger C.T."/>
            <person name="Goeker M."/>
            <person name="Salamov A.A."/>
            <person name="Wisecaver J.H."/>
            <person name="Long T.M."/>
            <person name="Calvey C.H."/>
            <person name="Aerts A.L."/>
            <person name="Barry K.W."/>
            <person name="Choi C."/>
            <person name="Clum A."/>
            <person name="Coughlan A.Y."/>
            <person name="Deshpande S."/>
            <person name="Douglass A.P."/>
            <person name="Hanson S.J."/>
            <person name="Klenk H.-P."/>
            <person name="LaButti K.M."/>
            <person name="Lapidus A."/>
            <person name="Lindquist E.A."/>
            <person name="Lipzen A.M."/>
            <person name="Meier-Kolthoff J.P."/>
            <person name="Ohm R.A."/>
            <person name="Otillar R.P."/>
            <person name="Pangilinan J.L."/>
            <person name="Peng Y."/>
            <person name="Rokas A."/>
            <person name="Rosa C.A."/>
            <person name="Scheuner C."/>
            <person name="Sibirny A.A."/>
            <person name="Slot J.C."/>
            <person name="Stielow J.B."/>
            <person name="Sun H."/>
            <person name="Kurtzman C.P."/>
            <person name="Blackwell M."/>
            <person name="Grigoriev I.V."/>
            <person name="Jeffries T.W."/>
        </authorList>
    </citation>
    <scope>NUCLEOTIDE SEQUENCE [LARGE SCALE GENOMIC DNA]</scope>
    <source>
        <strain evidence="2">ATCC 58044 / CBS 1984 / NCYC 433 / NRRL Y-366-8</strain>
    </source>
</reference>
<dbReference type="Gene3D" id="3.90.550.10">
    <property type="entry name" value="Spore Coat Polysaccharide Biosynthesis Protein SpsA, Chain A"/>
    <property type="match status" value="1"/>
</dbReference>
<dbReference type="Proteomes" id="UP000094112">
    <property type="component" value="Unassembled WGS sequence"/>
</dbReference>
<dbReference type="InterPro" id="IPR050587">
    <property type="entry name" value="GNT1/Glycosyltrans_8"/>
</dbReference>
<dbReference type="OrthoDB" id="2014201at2759"/>
<keyword evidence="2" id="KW-1185">Reference proteome</keyword>
<dbReference type="STRING" id="683960.A0A1E3NW44"/>
<gene>
    <name evidence="1" type="ORF">WICANDRAFT_85587</name>
</gene>
<dbReference type="EMBL" id="KV454213">
    <property type="protein sequence ID" value="ODQ57391.1"/>
    <property type="molecule type" value="Genomic_DNA"/>
</dbReference>
<proteinExistence type="predicted"/>
<name>A0A1E3NW44_WICAA</name>